<feature type="region of interest" description="Disordered" evidence="1">
    <location>
        <begin position="612"/>
        <end position="635"/>
    </location>
</feature>
<reference evidence="2" key="1">
    <citation type="submission" date="2024-06" db="EMBL/GenBank/DDBJ databases">
        <authorList>
            <person name="Liu X."/>
            <person name="Lenzi L."/>
            <person name="Haldenby T S."/>
            <person name="Uol C."/>
        </authorList>
    </citation>
    <scope>NUCLEOTIDE SEQUENCE</scope>
</reference>
<dbReference type="AlphaFoldDB" id="A0AAV2TPV5"/>
<proteinExistence type="predicted"/>
<feature type="compositionally biased region" description="Basic and acidic residues" evidence="1">
    <location>
        <begin position="439"/>
        <end position="449"/>
    </location>
</feature>
<feature type="region of interest" description="Disordered" evidence="1">
    <location>
        <begin position="429"/>
        <end position="483"/>
    </location>
</feature>
<feature type="compositionally biased region" description="Polar residues" evidence="1">
    <location>
        <begin position="956"/>
        <end position="975"/>
    </location>
</feature>
<feature type="region of interest" description="Disordered" evidence="1">
    <location>
        <begin position="932"/>
        <end position="975"/>
    </location>
</feature>
<dbReference type="EMBL" id="CAXLJL010000489">
    <property type="protein sequence ID" value="CAL5138274.1"/>
    <property type="molecule type" value="Genomic_DNA"/>
</dbReference>
<accession>A0AAV2TPV5</accession>
<evidence type="ECO:0000256" key="1">
    <source>
        <dbReference type="SAM" id="MobiDB-lite"/>
    </source>
</evidence>
<feature type="compositionally biased region" description="Basic and acidic residues" evidence="1">
    <location>
        <begin position="355"/>
        <end position="369"/>
    </location>
</feature>
<protein>
    <submittedName>
        <fullName evidence="2">Uncharacterized protein</fullName>
    </submittedName>
</protein>
<dbReference type="Proteomes" id="UP001497525">
    <property type="component" value="Unassembled WGS sequence"/>
</dbReference>
<organism evidence="2 3">
    <name type="scientific">Calicophoron daubneyi</name>
    <name type="common">Rumen fluke</name>
    <name type="synonym">Paramphistomum daubneyi</name>
    <dbReference type="NCBI Taxonomy" id="300641"/>
    <lineage>
        <taxon>Eukaryota</taxon>
        <taxon>Metazoa</taxon>
        <taxon>Spiralia</taxon>
        <taxon>Lophotrochozoa</taxon>
        <taxon>Platyhelminthes</taxon>
        <taxon>Trematoda</taxon>
        <taxon>Digenea</taxon>
        <taxon>Plagiorchiida</taxon>
        <taxon>Pronocephalata</taxon>
        <taxon>Paramphistomoidea</taxon>
        <taxon>Paramphistomidae</taxon>
        <taxon>Calicophoron</taxon>
    </lineage>
</organism>
<evidence type="ECO:0000313" key="3">
    <source>
        <dbReference type="Proteomes" id="UP001497525"/>
    </source>
</evidence>
<evidence type="ECO:0000313" key="2">
    <source>
        <dbReference type="EMBL" id="CAL5138274.1"/>
    </source>
</evidence>
<comment type="caution">
    <text evidence="2">The sequence shown here is derived from an EMBL/GenBank/DDBJ whole genome shotgun (WGS) entry which is preliminary data.</text>
</comment>
<gene>
    <name evidence="2" type="ORF">CDAUBV1_LOCUS12876</name>
</gene>
<name>A0AAV2TPV5_CALDB</name>
<feature type="region of interest" description="Disordered" evidence="1">
    <location>
        <begin position="355"/>
        <end position="385"/>
    </location>
</feature>
<feature type="compositionally biased region" description="Polar residues" evidence="1">
    <location>
        <begin position="370"/>
        <end position="381"/>
    </location>
</feature>
<sequence length="975" mass="108741">MLCGTREYMSFSPSSWSQGQEVPRFQLLSVPLVRCKPPISPLAPTSQFGDIGQVGLLMMQANGTAEERHVPSCHLSYPSIPQNFSLDSYGQLCDSVYSSTNPQYFNTIPLKSTPPKTSHVATPGLIGMNYRMHPPLPPDSRPEYDKLAQIIRHNLFQSPEFQCNHKSESPTCTDDYHLARQSNSELHEETPASAPVVPMTNFSTNSSELGTSSDVFDCNLTNSKENINSASRLSQMDLMEKKVDALYERKQWLLNRLSIEEDKLYRINREEAELTGEWAMMDRLTNCQPPLNGSHASLSKLAERSSRGGHQSVRSSGLLSRLKWRNSRRSKSAHVRLSPDGSLHENTTFRYSALENHENVNGRDADNLDRLSSSPDRQNSAHLEATMPRRLLRWWRQNKRPANDDSRRRQSVGVDESSVSSAIGCTNYSLRTRGSSVPPKEKSPAEHCEQNGTLSNRSSFRYHKNGPSVQPKEERITNGHQSASMPPFPIQSEMTWSPRGCQKLCTTNVPKMNGFCKSTSNGLRGSSETPRYPVRTDSEVQNTVPCSTGSHFLHPQAIALGLPGIGQKFGPTPCVVRETGNQVRQPISYSNYIRSITTNVRPSRWTTIRCGTTSASDSRQDPVPPPPLPPRTTAHGWNQSIPNNGFYLVPRRHHHQYQSAQLMKGVPTVLCCDSLQEKNAHVSSQQTPRYELYGSPAVVQAGTRSRSHHSYSARIPQQWINVPGRPHTAQVLVRLERSSDQHQPITTALQRTTTVPNPPTLLTCKTVTRDHVLTGKQIKIPCLPDVQKVAVDNWRPVPKGNNDFVPIISNQSFDVATTLQGLNRRPTYPQSNGKTSGFANDIHRPIPIIPFALSSASGASSATRVKTAQECNEALRECLKGWELTVDPEPLNNSAAHVTTDSHKTWTLVIPETSRRPINLTMPQVVVQTRFHPIGRNSHHQRGRVREGGPPHNGQYVYSTSANTRKQWPSGQHAP</sequence>
<feature type="compositionally biased region" description="Polar residues" evidence="1">
    <location>
        <begin position="450"/>
        <end position="459"/>
    </location>
</feature>